<dbReference type="InterPro" id="IPR042257">
    <property type="entry name" value="DGOK_C"/>
</dbReference>
<dbReference type="Gene3D" id="3.30.420.310">
    <property type="entry name" value="2-keto-3-deoxy-galactonokinase, C-terminal domain"/>
    <property type="match status" value="1"/>
</dbReference>
<dbReference type="AlphaFoldDB" id="A0AA40JI11"/>
<dbReference type="GO" id="GO:0008671">
    <property type="term" value="F:2-dehydro-3-deoxygalactonokinase activity"/>
    <property type="evidence" value="ECO:0007669"/>
    <property type="project" value="InterPro"/>
</dbReference>
<dbReference type="InterPro" id="IPR042258">
    <property type="entry name" value="DGOK_N"/>
</dbReference>
<evidence type="ECO:0000313" key="1">
    <source>
        <dbReference type="EMBL" id="KGX17140.1"/>
    </source>
</evidence>
<dbReference type="Proteomes" id="UP000030475">
    <property type="component" value="Unassembled WGS sequence"/>
</dbReference>
<proteinExistence type="predicted"/>
<dbReference type="CDD" id="cd24012">
    <property type="entry name" value="ASKHA_NBD_KDGal-kinase"/>
    <property type="match status" value="1"/>
</dbReference>
<name>A0AA40JI11_BURPE</name>
<evidence type="ECO:0000313" key="2">
    <source>
        <dbReference type="Proteomes" id="UP000030475"/>
    </source>
</evidence>
<dbReference type="Pfam" id="PF05035">
    <property type="entry name" value="DGOK"/>
    <property type="match status" value="1"/>
</dbReference>
<sequence length="313" mass="33711">MISEKCSPALLAVDWGSSSLRAYLLDSRGSVLHSRATPHGVFHLPAGGFEAAFEELLSEWEPLPPRLPMLACGMIGSAQGWLEVPYVRCPAAPADIAAGIVPLKLPRGRTLHIVPGAALSGEMPNVMRGEETQVIGALADHARQASEVTIVLPGTHSKWVKVRHGRIETFDTFMTGELFELLRNHSSIGHIATMSPEATAEGIEAFHQGLRHATASAETSVLRLLFTTRSRVLLGQLHPCDALEYLSGLLIGEEVRLRPSTGDCLLVGSADLCDRYERAFTLLSPIRPRLVESATTRGLHLLAAAAGLLKLDS</sequence>
<dbReference type="InterPro" id="IPR043129">
    <property type="entry name" value="ATPase_NBD"/>
</dbReference>
<dbReference type="Gene3D" id="3.30.420.300">
    <property type="entry name" value="2-keto-3-deoxy-galactonokinase, substrate binding domain"/>
    <property type="match status" value="1"/>
</dbReference>
<comment type="caution">
    <text evidence="1">The sequence shown here is derived from an EMBL/GenBank/DDBJ whole genome shotgun (WGS) entry which is preliminary data.</text>
</comment>
<protein>
    <submittedName>
        <fullName evidence="1">2-keto-3-deoxy-galactonokinase family protein</fullName>
    </submittedName>
</protein>
<gene>
    <name evidence="1" type="ORF">Y036_6141</name>
</gene>
<accession>A0AA40JI11</accession>
<dbReference type="RefSeq" id="WP_080302206.1">
    <property type="nucleotide sequence ID" value="NZ_KN150982.1"/>
</dbReference>
<reference evidence="1 2" key="1">
    <citation type="submission" date="2014-08" db="EMBL/GenBank/DDBJ databases">
        <authorList>
            <person name="Bunnell A."/>
            <person name="Chain P.S."/>
            <person name="Chertkov O."/>
            <person name="Currie B.J."/>
            <person name="Daligault H.E."/>
            <person name="Davenport K.W."/>
            <person name="Davis C."/>
            <person name="Gleasner C.D."/>
            <person name="Johnson S.L."/>
            <person name="Kaestli M."/>
            <person name="Koren S."/>
            <person name="Kunde Y.A."/>
            <person name="Mayo M."/>
            <person name="McMurry K.K."/>
            <person name="Price E.P."/>
            <person name="Reitenga K.G."/>
            <person name="Robison R."/>
            <person name="Rosovitz M.J."/>
            <person name="Sarovich D.S."/>
            <person name="Teshima H."/>
        </authorList>
    </citation>
    <scope>NUCLEOTIDE SEQUENCE [LARGE SCALE GENOMIC DNA]</scope>
    <source>
        <strain evidence="1 2">MSHR44</strain>
    </source>
</reference>
<dbReference type="SUPFAM" id="SSF53067">
    <property type="entry name" value="Actin-like ATPase domain"/>
    <property type="match status" value="1"/>
</dbReference>
<dbReference type="EMBL" id="JQIM01000007">
    <property type="protein sequence ID" value="KGX17140.1"/>
    <property type="molecule type" value="Genomic_DNA"/>
</dbReference>
<organism evidence="1 2">
    <name type="scientific">Burkholderia pseudomallei</name>
    <name type="common">Pseudomonas pseudomallei</name>
    <dbReference type="NCBI Taxonomy" id="28450"/>
    <lineage>
        <taxon>Bacteria</taxon>
        <taxon>Pseudomonadati</taxon>
        <taxon>Pseudomonadota</taxon>
        <taxon>Betaproteobacteria</taxon>
        <taxon>Burkholderiales</taxon>
        <taxon>Burkholderiaceae</taxon>
        <taxon>Burkholderia</taxon>
        <taxon>pseudomallei group</taxon>
    </lineage>
</organism>
<dbReference type="GO" id="GO:0034194">
    <property type="term" value="P:D-galactonate catabolic process"/>
    <property type="evidence" value="ECO:0007669"/>
    <property type="project" value="InterPro"/>
</dbReference>
<dbReference type="InterPro" id="IPR007729">
    <property type="entry name" value="DGOK"/>
</dbReference>